<dbReference type="GO" id="GO:0046872">
    <property type="term" value="F:metal ion binding"/>
    <property type="evidence" value="ECO:0007669"/>
    <property type="project" value="UniProtKB-KW"/>
</dbReference>
<dbReference type="PANTHER" id="PTHR43273:SF3">
    <property type="entry name" value="ANAEROBIC SULFATASE-MATURATING ENZYME HOMOLOG ASLB-RELATED"/>
    <property type="match status" value="1"/>
</dbReference>
<evidence type="ECO:0000256" key="3">
    <source>
        <dbReference type="ARBA" id="ARBA00023004"/>
    </source>
</evidence>
<dbReference type="InterPro" id="IPR058240">
    <property type="entry name" value="rSAM_sf"/>
</dbReference>
<reference evidence="7" key="1">
    <citation type="submission" date="2018-05" db="EMBL/GenBank/DDBJ databases">
        <authorList>
            <person name="Lanie J.A."/>
            <person name="Ng W.-L."/>
            <person name="Kazmierczak K.M."/>
            <person name="Andrzejewski T.M."/>
            <person name="Davidsen T.M."/>
            <person name="Wayne K.J."/>
            <person name="Tettelin H."/>
            <person name="Glass J.I."/>
            <person name="Rusch D."/>
            <person name="Podicherti R."/>
            <person name="Tsui H.-C.T."/>
            <person name="Winkler M.E."/>
        </authorList>
    </citation>
    <scope>NUCLEOTIDE SEQUENCE</scope>
</reference>
<name>A0A382HDU1_9ZZZZ</name>
<keyword evidence="1" id="KW-0949">S-adenosyl-L-methionine</keyword>
<keyword evidence="4" id="KW-0411">Iron-sulfur</keyword>
<proteinExistence type="inferred from homology"/>
<dbReference type="SUPFAM" id="SSF102114">
    <property type="entry name" value="Radical SAM enzymes"/>
    <property type="match status" value="1"/>
</dbReference>
<dbReference type="NCBIfam" id="NF033640">
    <property type="entry name" value="N_Twi_rSAM"/>
    <property type="match status" value="1"/>
</dbReference>
<organism evidence="7">
    <name type="scientific">marine metagenome</name>
    <dbReference type="NCBI Taxonomy" id="408172"/>
    <lineage>
        <taxon>unclassified sequences</taxon>
        <taxon>metagenomes</taxon>
        <taxon>ecological metagenomes</taxon>
    </lineage>
</organism>
<evidence type="ECO:0000259" key="6">
    <source>
        <dbReference type="Pfam" id="PF04055"/>
    </source>
</evidence>
<evidence type="ECO:0000256" key="2">
    <source>
        <dbReference type="ARBA" id="ARBA00022723"/>
    </source>
</evidence>
<keyword evidence="3" id="KW-0408">Iron</keyword>
<evidence type="ECO:0000313" key="7">
    <source>
        <dbReference type="EMBL" id="SVB85319.1"/>
    </source>
</evidence>
<protein>
    <recommendedName>
        <fullName evidence="6">Radical SAM core domain-containing protein</fullName>
    </recommendedName>
</protein>
<dbReference type="SFLD" id="SFLDG01067">
    <property type="entry name" value="SPASM/twitch_domain_containing"/>
    <property type="match status" value="1"/>
</dbReference>
<gene>
    <name evidence="7" type="ORF">METZ01_LOCUS238173</name>
</gene>
<evidence type="ECO:0000256" key="4">
    <source>
        <dbReference type="ARBA" id="ARBA00023014"/>
    </source>
</evidence>
<feature type="domain" description="Radical SAM core" evidence="6">
    <location>
        <begin position="29"/>
        <end position="220"/>
    </location>
</feature>
<evidence type="ECO:0000256" key="5">
    <source>
        <dbReference type="ARBA" id="ARBA00023601"/>
    </source>
</evidence>
<accession>A0A382HDU1</accession>
<dbReference type="PANTHER" id="PTHR43273">
    <property type="entry name" value="ANAEROBIC SULFATASE-MATURATING ENZYME HOMOLOG ASLB-RELATED"/>
    <property type="match status" value="1"/>
</dbReference>
<dbReference type="GO" id="GO:0051536">
    <property type="term" value="F:iron-sulfur cluster binding"/>
    <property type="evidence" value="ECO:0007669"/>
    <property type="project" value="UniProtKB-KW"/>
</dbReference>
<comment type="similarity">
    <text evidence="5">Belongs to the radical SAM superfamily. Anaerobic sulfatase-maturating enzyme family.</text>
</comment>
<dbReference type="InterPro" id="IPR013785">
    <property type="entry name" value="Aldolase_TIM"/>
</dbReference>
<sequence>VFNKAKKYTKEDGEIDTTKIHLNYFDLRLGNKCNLACRSCGPTESDQWYKDAWNLGEKNVSFYDKKEYPLKKDNGKIIIDSKDFSWPDETTFLDQILNSCNHIDRLYFTGGEPTINYSHILFLEKLVDYNKAKNIFLEYNSNGMAMPETLLNIWSKFKGVGIGFSIDGTEKRFEYLRHPGKWKKFIRTLYKLDRYNNLNKSINVTLAPTVSIYNFLHILDLYDFILFNTPPWFVKSMPIHVLEGPEYMSPKILPDYAKEKIKIKYNNWIINLKSTKEIPFMNSSRAQHIKELAIHQMSGLLNYINDSLPNRDKLLKEFYSKTELMDNQRNQNWKETFPELNEILK</sequence>
<evidence type="ECO:0000256" key="1">
    <source>
        <dbReference type="ARBA" id="ARBA00022691"/>
    </source>
</evidence>
<dbReference type="InterPro" id="IPR023867">
    <property type="entry name" value="Sulphatase_maturase_rSAM"/>
</dbReference>
<dbReference type="EMBL" id="UINC01060622">
    <property type="protein sequence ID" value="SVB85319.1"/>
    <property type="molecule type" value="Genomic_DNA"/>
</dbReference>
<feature type="non-terminal residue" evidence="7">
    <location>
        <position position="1"/>
    </location>
</feature>
<dbReference type="AlphaFoldDB" id="A0A382HDU1"/>
<dbReference type="Pfam" id="PF04055">
    <property type="entry name" value="Radical_SAM"/>
    <property type="match status" value="1"/>
</dbReference>
<dbReference type="InterPro" id="IPR007197">
    <property type="entry name" value="rSAM"/>
</dbReference>
<dbReference type="GO" id="GO:0016491">
    <property type="term" value="F:oxidoreductase activity"/>
    <property type="evidence" value="ECO:0007669"/>
    <property type="project" value="InterPro"/>
</dbReference>
<dbReference type="CDD" id="cd01335">
    <property type="entry name" value="Radical_SAM"/>
    <property type="match status" value="1"/>
</dbReference>
<dbReference type="SFLD" id="SFLDS00029">
    <property type="entry name" value="Radical_SAM"/>
    <property type="match status" value="1"/>
</dbReference>
<dbReference type="Gene3D" id="3.20.20.70">
    <property type="entry name" value="Aldolase class I"/>
    <property type="match status" value="1"/>
</dbReference>
<keyword evidence="2" id="KW-0479">Metal-binding</keyword>